<evidence type="ECO:0000256" key="3">
    <source>
        <dbReference type="ARBA" id="ARBA00012856"/>
    </source>
</evidence>
<comment type="caution">
    <text evidence="9">The sequence shown here is derived from an EMBL/GenBank/DDBJ whole genome shotgun (WGS) entry which is preliminary data.</text>
</comment>
<evidence type="ECO:0000256" key="7">
    <source>
        <dbReference type="PIRNR" id="PIRNR000194"/>
    </source>
</evidence>
<proteinExistence type="inferred from homology"/>
<evidence type="ECO:0000256" key="2">
    <source>
        <dbReference type="ARBA" id="ARBA00009539"/>
    </source>
</evidence>
<evidence type="ECO:0000313" key="10">
    <source>
        <dbReference type="Proteomes" id="UP000177697"/>
    </source>
</evidence>
<evidence type="ECO:0000256" key="5">
    <source>
        <dbReference type="ARBA" id="ARBA00022857"/>
    </source>
</evidence>
<evidence type="ECO:0000256" key="4">
    <source>
        <dbReference type="ARBA" id="ARBA00022563"/>
    </source>
</evidence>
<feature type="domain" description="DHFR" evidence="8">
    <location>
        <begin position="5"/>
        <end position="165"/>
    </location>
</feature>
<dbReference type="PANTHER" id="PTHR48069">
    <property type="entry name" value="DIHYDROFOLATE REDUCTASE"/>
    <property type="match status" value="1"/>
</dbReference>
<gene>
    <name evidence="9" type="ORF">A2431_01670</name>
</gene>
<protein>
    <recommendedName>
        <fullName evidence="3 7">Dihydrofolate reductase</fullName>
        <ecNumber evidence="3 7">1.5.1.3</ecNumber>
    </recommendedName>
</protein>
<dbReference type="Pfam" id="PF00186">
    <property type="entry name" value="DHFR_1"/>
    <property type="match status" value="1"/>
</dbReference>
<dbReference type="SUPFAM" id="SSF53597">
    <property type="entry name" value="Dihydrofolate reductase-like"/>
    <property type="match status" value="1"/>
</dbReference>
<dbReference type="Proteomes" id="UP000177697">
    <property type="component" value="Unassembled WGS sequence"/>
</dbReference>
<comment type="similarity">
    <text evidence="2 7">Belongs to the dihydrofolate reductase family.</text>
</comment>
<evidence type="ECO:0000256" key="6">
    <source>
        <dbReference type="ARBA" id="ARBA00023002"/>
    </source>
</evidence>
<keyword evidence="6 7" id="KW-0560">Oxidoreductase</keyword>
<comment type="catalytic activity">
    <reaction evidence="7">
        <text>(6S)-5,6,7,8-tetrahydrofolate + NADP(+) = 7,8-dihydrofolate + NADPH + H(+)</text>
        <dbReference type="Rhea" id="RHEA:15009"/>
        <dbReference type="ChEBI" id="CHEBI:15378"/>
        <dbReference type="ChEBI" id="CHEBI:57451"/>
        <dbReference type="ChEBI" id="CHEBI:57453"/>
        <dbReference type="ChEBI" id="CHEBI:57783"/>
        <dbReference type="ChEBI" id="CHEBI:58349"/>
        <dbReference type="EC" id="1.5.1.3"/>
    </reaction>
</comment>
<evidence type="ECO:0000256" key="1">
    <source>
        <dbReference type="ARBA" id="ARBA00004903"/>
    </source>
</evidence>
<dbReference type="UniPathway" id="UPA00077">
    <property type="reaction ID" value="UER00158"/>
</dbReference>
<evidence type="ECO:0000313" key="9">
    <source>
        <dbReference type="EMBL" id="OHB16387.1"/>
    </source>
</evidence>
<reference evidence="9 10" key="1">
    <citation type="journal article" date="2016" name="Nat. Commun.">
        <title>Thousands of microbial genomes shed light on interconnected biogeochemical processes in an aquifer system.</title>
        <authorList>
            <person name="Anantharaman K."/>
            <person name="Brown C.T."/>
            <person name="Hug L.A."/>
            <person name="Sharon I."/>
            <person name="Castelle C.J."/>
            <person name="Probst A.J."/>
            <person name="Thomas B.C."/>
            <person name="Singh A."/>
            <person name="Wilkins M.J."/>
            <person name="Karaoz U."/>
            <person name="Brodie E.L."/>
            <person name="Williams K.H."/>
            <person name="Hubbard S.S."/>
            <person name="Banfield J.F."/>
        </authorList>
    </citation>
    <scope>NUCLEOTIDE SEQUENCE [LARGE SCALE GENOMIC DNA]</scope>
</reference>
<comment type="pathway">
    <text evidence="1 7">Cofactor biosynthesis; tetrahydrofolate biosynthesis; 5,6,7,8-tetrahydrofolate from 7,8-dihydrofolate: step 1/1.</text>
</comment>
<dbReference type="EC" id="1.5.1.3" evidence="3 7"/>
<name>A0A1G2V429_9BACT</name>
<keyword evidence="5 7" id="KW-0521">NADP</keyword>
<dbReference type="PANTHER" id="PTHR48069:SF3">
    <property type="entry name" value="DIHYDROFOLATE REDUCTASE"/>
    <property type="match status" value="1"/>
</dbReference>
<dbReference type="EMBL" id="MHWW01000002">
    <property type="protein sequence ID" value="OHB16387.1"/>
    <property type="molecule type" value="Genomic_DNA"/>
</dbReference>
<dbReference type="GO" id="GO:0004146">
    <property type="term" value="F:dihydrofolate reductase activity"/>
    <property type="evidence" value="ECO:0007669"/>
    <property type="project" value="UniProtKB-EC"/>
</dbReference>
<dbReference type="Gene3D" id="3.40.430.10">
    <property type="entry name" value="Dihydrofolate Reductase, subunit A"/>
    <property type="match status" value="1"/>
</dbReference>
<dbReference type="InterPro" id="IPR012259">
    <property type="entry name" value="DHFR"/>
</dbReference>
<dbReference type="GO" id="GO:0005829">
    <property type="term" value="C:cytosol"/>
    <property type="evidence" value="ECO:0007669"/>
    <property type="project" value="TreeGrafter"/>
</dbReference>
<dbReference type="GO" id="GO:0050661">
    <property type="term" value="F:NADP binding"/>
    <property type="evidence" value="ECO:0007669"/>
    <property type="project" value="InterPro"/>
</dbReference>
<sequence>MNKPVISIIAAISEKKRALGFKNNLLWKIEGDLPRFKALTSGHVIIMGRNTYISIGRPLPNRTNIVISHIGDEGIASAENLIVVDSIEKALEEAKKIEKEEIFIIGGGMIYKSFIDIADRLYLTVVYDEPEADVFFPDYSQFKKEIQKEDHLESNPPFSYVIFER</sequence>
<dbReference type="GO" id="GO:0006730">
    <property type="term" value="P:one-carbon metabolic process"/>
    <property type="evidence" value="ECO:0007669"/>
    <property type="project" value="UniProtKB-KW"/>
</dbReference>
<comment type="function">
    <text evidence="7">Key enzyme in folate metabolism. Catalyzes an essential reaction for de novo glycine and purine synthesis, and for DNA precursor synthesis.</text>
</comment>
<dbReference type="CDD" id="cd00209">
    <property type="entry name" value="DHFR"/>
    <property type="match status" value="1"/>
</dbReference>
<dbReference type="InterPro" id="IPR001796">
    <property type="entry name" value="DHFR_dom"/>
</dbReference>
<dbReference type="GO" id="GO:0046655">
    <property type="term" value="P:folic acid metabolic process"/>
    <property type="evidence" value="ECO:0007669"/>
    <property type="project" value="TreeGrafter"/>
</dbReference>
<dbReference type="GO" id="GO:0046654">
    <property type="term" value="P:tetrahydrofolate biosynthetic process"/>
    <property type="evidence" value="ECO:0007669"/>
    <property type="project" value="UniProtKB-UniPathway"/>
</dbReference>
<dbReference type="AlphaFoldDB" id="A0A1G2V429"/>
<organism evidence="9 10">
    <name type="scientific">Candidatus Zambryskibacteria bacterium RIFOXYC1_FULL_39_10</name>
    <dbReference type="NCBI Taxonomy" id="1802779"/>
    <lineage>
        <taxon>Bacteria</taxon>
        <taxon>Candidatus Zambryskiibacteriota</taxon>
    </lineage>
</organism>
<evidence type="ECO:0000259" key="8">
    <source>
        <dbReference type="PROSITE" id="PS51330"/>
    </source>
</evidence>
<dbReference type="PRINTS" id="PR00070">
    <property type="entry name" value="DHFR"/>
</dbReference>
<dbReference type="InterPro" id="IPR024072">
    <property type="entry name" value="DHFR-like_dom_sf"/>
</dbReference>
<dbReference type="PROSITE" id="PS51330">
    <property type="entry name" value="DHFR_2"/>
    <property type="match status" value="1"/>
</dbReference>
<keyword evidence="4 7" id="KW-0554">One-carbon metabolism</keyword>
<accession>A0A1G2V429</accession>
<dbReference type="PIRSF" id="PIRSF000194">
    <property type="entry name" value="DHFR"/>
    <property type="match status" value="1"/>
</dbReference>
<dbReference type="GO" id="GO:0046452">
    <property type="term" value="P:dihydrofolate metabolic process"/>
    <property type="evidence" value="ECO:0007669"/>
    <property type="project" value="TreeGrafter"/>
</dbReference>